<name>A0A067MNY3_BOTB1</name>
<evidence type="ECO:0000256" key="10">
    <source>
        <dbReference type="SAM" id="MobiDB-lite"/>
    </source>
</evidence>
<proteinExistence type="inferred from homology"/>
<feature type="region of interest" description="Disordered" evidence="10">
    <location>
        <begin position="293"/>
        <end position="313"/>
    </location>
</feature>
<evidence type="ECO:0000256" key="8">
    <source>
        <dbReference type="PROSITE-ProRule" id="PRU00268"/>
    </source>
</evidence>
<dbReference type="SUPFAM" id="SSF54211">
    <property type="entry name" value="Ribosomal protein S5 domain 2-like"/>
    <property type="match status" value="1"/>
</dbReference>
<dbReference type="Proteomes" id="UP000027195">
    <property type="component" value="Unassembled WGS sequence"/>
</dbReference>
<dbReference type="STRING" id="930990.A0A067MNY3"/>
<feature type="region of interest" description="Disordered" evidence="10">
    <location>
        <begin position="103"/>
        <end position="125"/>
    </location>
</feature>
<dbReference type="FunFam" id="3.30.160.20:FF:000022">
    <property type="entry name" value="28S ribosomal protein S5, mitochondrial"/>
    <property type="match status" value="1"/>
</dbReference>
<feature type="compositionally biased region" description="Basic and acidic residues" evidence="10">
    <location>
        <begin position="302"/>
        <end position="313"/>
    </location>
</feature>
<keyword evidence="4" id="KW-0496">Mitochondrion</keyword>
<evidence type="ECO:0000313" key="13">
    <source>
        <dbReference type="Proteomes" id="UP000027195"/>
    </source>
</evidence>
<dbReference type="GO" id="GO:0003735">
    <property type="term" value="F:structural constituent of ribosome"/>
    <property type="evidence" value="ECO:0007669"/>
    <property type="project" value="UniProtKB-UniRule"/>
</dbReference>
<dbReference type="OrthoDB" id="309483at2759"/>
<evidence type="ECO:0000259" key="11">
    <source>
        <dbReference type="PROSITE" id="PS50881"/>
    </source>
</evidence>
<sequence length="332" mass="35923">MQLTRLSSSPKIKRSASLARIPKVMQRISTSSSILRSTGVRARITPAALTLPNTRGARTRPGTLPATTSSRPHFIHPKLSKVDKFPDLLAVDPLLDAPTTETIPSFRKRQPPGRLTIHPSPLPFAKHKVDTSATEGTASVKLPPAFNNNSLHRFPLVVKRVVQQTGKGKIPSMYALVVVGNGRGLVGYGQGKGDGAMKAVDKAYNDALKRMDTVDLFENRTIWTNIDIKLGATRIVMRPRPVGFGLAVNPYLHQVCKAAGIKDLSAKVYGSRNGMQIIKAAMMVFHGGSAPQGLGDGVGGKGSREEAKEGMRSRDVIERERGRKLIEGSGWL</sequence>
<keyword evidence="3 8" id="KW-0689">Ribosomal protein</keyword>
<gene>
    <name evidence="12" type="ORF">BOTBODRAFT_33621</name>
</gene>
<dbReference type="GO" id="GO:0003723">
    <property type="term" value="F:RNA binding"/>
    <property type="evidence" value="ECO:0007669"/>
    <property type="project" value="InterPro"/>
</dbReference>
<evidence type="ECO:0000256" key="1">
    <source>
        <dbReference type="ARBA" id="ARBA00004173"/>
    </source>
</evidence>
<protein>
    <recommendedName>
        <fullName evidence="6">Small ribosomal subunit protein uS5m</fullName>
    </recommendedName>
    <alternativeName>
        <fullName evidence="7">28S ribosomal protein S5, mitochondrial</fullName>
    </alternativeName>
</protein>
<feature type="region of interest" description="Disordered" evidence="10">
    <location>
        <begin position="53"/>
        <end position="72"/>
    </location>
</feature>
<dbReference type="Gene3D" id="3.30.230.10">
    <property type="match status" value="1"/>
</dbReference>
<dbReference type="HOGENOM" id="CLU_038700_0_0_1"/>
<dbReference type="Pfam" id="PF00333">
    <property type="entry name" value="Ribosomal_S5"/>
    <property type="match status" value="1"/>
</dbReference>
<dbReference type="PROSITE" id="PS00585">
    <property type="entry name" value="RIBOSOMAL_S5"/>
    <property type="match status" value="1"/>
</dbReference>
<dbReference type="PROSITE" id="PS50881">
    <property type="entry name" value="S5_DSRBD"/>
    <property type="match status" value="1"/>
</dbReference>
<dbReference type="GO" id="GO:0005763">
    <property type="term" value="C:mitochondrial small ribosomal subunit"/>
    <property type="evidence" value="ECO:0007669"/>
    <property type="project" value="UniProtKB-ARBA"/>
</dbReference>
<evidence type="ECO:0000313" key="12">
    <source>
        <dbReference type="EMBL" id="KDQ13286.1"/>
    </source>
</evidence>
<dbReference type="AlphaFoldDB" id="A0A067MNY3"/>
<evidence type="ECO:0000256" key="2">
    <source>
        <dbReference type="ARBA" id="ARBA00008945"/>
    </source>
</evidence>
<dbReference type="GO" id="GO:0006412">
    <property type="term" value="P:translation"/>
    <property type="evidence" value="ECO:0007669"/>
    <property type="project" value="InterPro"/>
</dbReference>
<organism evidence="12 13">
    <name type="scientific">Botryobasidium botryosum (strain FD-172 SS1)</name>
    <dbReference type="NCBI Taxonomy" id="930990"/>
    <lineage>
        <taxon>Eukaryota</taxon>
        <taxon>Fungi</taxon>
        <taxon>Dikarya</taxon>
        <taxon>Basidiomycota</taxon>
        <taxon>Agaricomycotina</taxon>
        <taxon>Agaricomycetes</taxon>
        <taxon>Cantharellales</taxon>
        <taxon>Botryobasidiaceae</taxon>
        <taxon>Botryobasidium</taxon>
    </lineage>
</organism>
<evidence type="ECO:0000256" key="4">
    <source>
        <dbReference type="ARBA" id="ARBA00023128"/>
    </source>
</evidence>
<dbReference type="InterPro" id="IPR000851">
    <property type="entry name" value="Ribosomal_uS5"/>
</dbReference>
<dbReference type="InterPro" id="IPR013810">
    <property type="entry name" value="Ribosomal_uS5_N"/>
</dbReference>
<dbReference type="EMBL" id="KL198044">
    <property type="protein sequence ID" value="KDQ13286.1"/>
    <property type="molecule type" value="Genomic_DNA"/>
</dbReference>
<keyword evidence="13" id="KW-1185">Reference proteome</keyword>
<comment type="subcellular location">
    <subcellularLocation>
        <location evidence="1">Mitochondrion</location>
    </subcellularLocation>
</comment>
<dbReference type="GO" id="GO:0005743">
    <property type="term" value="C:mitochondrial inner membrane"/>
    <property type="evidence" value="ECO:0007669"/>
    <property type="project" value="UniProtKB-ARBA"/>
</dbReference>
<evidence type="ECO:0000256" key="3">
    <source>
        <dbReference type="ARBA" id="ARBA00022980"/>
    </source>
</evidence>
<evidence type="ECO:0000256" key="9">
    <source>
        <dbReference type="RuleBase" id="RU003823"/>
    </source>
</evidence>
<dbReference type="InterPro" id="IPR020568">
    <property type="entry name" value="Ribosomal_Su5_D2-typ_SF"/>
</dbReference>
<dbReference type="Pfam" id="PF03719">
    <property type="entry name" value="Ribosomal_S5_C"/>
    <property type="match status" value="1"/>
</dbReference>
<dbReference type="InterPro" id="IPR014721">
    <property type="entry name" value="Ribsml_uS5_D2-typ_fold_subgr"/>
</dbReference>
<dbReference type="InterPro" id="IPR018192">
    <property type="entry name" value="Ribosomal_uS5_N_CS"/>
</dbReference>
<dbReference type="InterPro" id="IPR005324">
    <property type="entry name" value="Ribosomal_uS5_C"/>
</dbReference>
<dbReference type="Gene3D" id="3.30.160.20">
    <property type="match status" value="1"/>
</dbReference>
<dbReference type="InParanoid" id="A0A067MNY3"/>
<accession>A0A067MNY3</accession>
<comment type="similarity">
    <text evidence="2 9">Belongs to the universal ribosomal protein uS5 family.</text>
</comment>
<evidence type="ECO:0000256" key="5">
    <source>
        <dbReference type="ARBA" id="ARBA00023274"/>
    </source>
</evidence>
<keyword evidence="5 8" id="KW-0687">Ribonucleoprotein</keyword>
<dbReference type="PANTHER" id="PTHR48277:SF1">
    <property type="entry name" value="MITOCHONDRIAL RIBOSOMAL PROTEIN S5"/>
    <property type="match status" value="1"/>
</dbReference>
<reference evidence="13" key="1">
    <citation type="journal article" date="2014" name="Proc. Natl. Acad. Sci. U.S.A.">
        <title>Extensive sampling of basidiomycete genomes demonstrates inadequacy of the white-rot/brown-rot paradigm for wood decay fungi.</title>
        <authorList>
            <person name="Riley R."/>
            <person name="Salamov A.A."/>
            <person name="Brown D.W."/>
            <person name="Nagy L.G."/>
            <person name="Floudas D."/>
            <person name="Held B.W."/>
            <person name="Levasseur A."/>
            <person name="Lombard V."/>
            <person name="Morin E."/>
            <person name="Otillar R."/>
            <person name="Lindquist E.A."/>
            <person name="Sun H."/>
            <person name="LaButti K.M."/>
            <person name="Schmutz J."/>
            <person name="Jabbour D."/>
            <person name="Luo H."/>
            <person name="Baker S.E."/>
            <person name="Pisabarro A.G."/>
            <person name="Walton J.D."/>
            <person name="Blanchette R.A."/>
            <person name="Henrissat B."/>
            <person name="Martin F."/>
            <person name="Cullen D."/>
            <person name="Hibbett D.S."/>
            <person name="Grigoriev I.V."/>
        </authorList>
    </citation>
    <scope>NUCLEOTIDE SEQUENCE [LARGE SCALE GENOMIC DNA]</scope>
    <source>
        <strain evidence="13">FD-172 SS1</strain>
    </source>
</reference>
<evidence type="ECO:0000256" key="7">
    <source>
        <dbReference type="ARBA" id="ARBA00041606"/>
    </source>
</evidence>
<dbReference type="SUPFAM" id="SSF54768">
    <property type="entry name" value="dsRNA-binding domain-like"/>
    <property type="match status" value="1"/>
</dbReference>
<evidence type="ECO:0000256" key="6">
    <source>
        <dbReference type="ARBA" id="ARBA00039335"/>
    </source>
</evidence>
<dbReference type="PANTHER" id="PTHR48277">
    <property type="entry name" value="MITOCHONDRIAL RIBOSOMAL PROTEIN S5"/>
    <property type="match status" value="1"/>
</dbReference>
<feature type="domain" description="S5 DRBM" evidence="11">
    <location>
        <begin position="151"/>
        <end position="214"/>
    </location>
</feature>
<dbReference type="FunFam" id="3.30.230.10:FF:000002">
    <property type="entry name" value="30S ribosomal protein S5"/>
    <property type="match status" value="1"/>
</dbReference>